<accession>A0A1I5GYJ0</accession>
<evidence type="ECO:0000313" key="4">
    <source>
        <dbReference type="Proteomes" id="UP000198806"/>
    </source>
</evidence>
<dbReference type="PANTHER" id="PTHR33795">
    <property type="entry name" value="INSERTION ELEMENT IS150 PROTEIN INSJ"/>
    <property type="match status" value="1"/>
</dbReference>
<dbReference type="OrthoDB" id="9775203at2"/>
<dbReference type="SUPFAM" id="SSF48295">
    <property type="entry name" value="TrpR-like"/>
    <property type="match status" value="1"/>
</dbReference>
<proteinExistence type="inferred from homology"/>
<evidence type="ECO:0000313" key="3">
    <source>
        <dbReference type="EMBL" id="SFO40866.1"/>
    </source>
</evidence>
<protein>
    <submittedName>
        <fullName evidence="3">Transposase and inactivated derivatives</fullName>
    </submittedName>
</protein>
<dbReference type="STRING" id="1527.SAMN04489757_12364"/>
<dbReference type="InterPro" id="IPR036388">
    <property type="entry name" value="WH-like_DNA-bd_sf"/>
</dbReference>
<dbReference type="InterPro" id="IPR052057">
    <property type="entry name" value="IS150/IS1296_orfA-like"/>
</dbReference>
<name>A0A1I5GYJ0_9FIRM</name>
<sequence>MAKYSFEFKKKIVTEYLEGKDSSNGLAKKYGIPQGKMVRNWISNYNEFGDDGLRRSRKKVKYSFEFKLHMVELYLSSEVSYQDLAFSNGI</sequence>
<dbReference type="InterPro" id="IPR055247">
    <property type="entry name" value="InsJ-like_HTH"/>
</dbReference>
<dbReference type="Proteomes" id="UP000198806">
    <property type="component" value="Unassembled WGS sequence"/>
</dbReference>
<feature type="non-terminal residue" evidence="3">
    <location>
        <position position="90"/>
    </location>
</feature>
<dbReference type="GO" id="GO:0043565">
    <property type="term" value="F:sequence-specific DNA binding"/>
    <property type="evidence" value="ECO:0007669"/>
    <property type="project" value="InterPro"/>
</dbReference>
<gene>
    <name evidence="3" type="ORF">SAMN04489757_12364</name>
</gene>
<dbReference type="PANTHER" id="PTHR33795:SF1">
    <property type="entry name" value="INSERTION ELEMENT IS150 PROTEIN INSJ"/>
    <property type="match status" value="1"/>
</dbReference>
<dbReference type="Pfam" id="PF13518">
    <property type="entry name" value="HTH_28"/>
    <property type="match status" value="1"/>
</dbReference>
<feature type="domain" description="Insertion element IS150 protein InsJ-like helix-turn-helix" evidence="2">
    <location>
        <begin position="8"/>
        <end position="58"/>
    </location>
</feature>
<comment type="similarity">
    <text evidence="1">Belongs to the IS150/IS1296 orfA family.</text>
</comment>
<organism evidence="3 4">
    <name type="scientific">Anaerocolumna aminovalerica</name>
    <dbReference type="NCBI Taxonomy" id="1527"/>
    <lineage>
        <taxon>Bacteria</taxon>
        <taxon>Bacillati</taxon>
        <taxon>Bacillota</taxon>
        <taxon>Clostridia</taxon>
        <taxon>Lachnospirales</taxon>
        <taxon>Lachnospiraceae</taxon>
        <taxon>Anaerocolumna</taxon>
    </lineage>
</organism>
<dbReference type="InterPro" id="IPR010921">
    <property type="entry name" value="Trp_repressor/repl_initiator"/>
</dbReference>
<reference evidence="3 4" key="1">
    <citation type="submission" date="2016-10" db="EMBL/GenBank/DDBJ databases">
        <authorList>
            <person name="de Groot N.N."/>
        </authorList>
    </citation>
    <scope>NUCLEOTIDE SEQUENCE [LARGE SCALE GENOMIC DNA]</scope>
    <source>
        <strain evidence="3 4">DSM 1283</strain>
    </source>
</reference>
<evidence type="ECO:0000259" key="2">
    <source>
        <dbReference type="Pfam" id="PF13518"/>
    </source>
</evidence>
<dbReference type="RefSeq" id="WP_139221526.1">
    <property type="nucleotide sequence ID" value="NZ_FOWD01000023.1"/>
</dbReference>
<dbReference type="EMBL" id="FOWD01000023">
    <property type="protein sequence ID" value="SFO40866.1"/>
    <property type="molecule type" value="Genomic_DNA"/>
</dbReference>
<dbReference type="AlphaFoldDB" id="A0A1I5GYJ0"/>
<evidence type="ECO:0000256" key="1">
    <source>
        <dbReference type="ARBA" id="ARBA00038232"/>
    </source>
</evidence>
<keyword evidence="4" id="KW-1185">Reference proteome</keyword>
<dbReference type="Gene3D" id="1.10.10.10">
    <property type="entry name" value="Winged helix-like DNA-binding domain superfamily/Winged helix DNA-binding domain"/>
    <property type="match status" value="1"/>
</dbReference>